<dbReference type="InterPro" id="IPR017930">
    <property type="entry name" value="Myb_dom"/>
</dbReference>
<gene>
    <name evidence="8" type="ORF">M0812_14798</name>
</gene>
<evidence type="ECO:0000259" key="7">
    <source>
        <dbReference type="PROSITE" id="PS51294"/>
    </source>
</evidence>
<accession>A0AAV7ZCD8</accession>
<feature type="region of interest" description="Disordered" evidence="5">
    <location>
        <begin position="249"/>
        <end position="331"/>
    </location>
</feature>
<dbReference type="GO" id="GO:0042795">
    <property type="term" value="P:snRNA transcription by RNA polymerase II"/>
    <property type="evidence" value="ECO:0007669"/>
    <property type="project" value="TreeGrafter"/>
</dbReference>
<evidence type="ECO:0000256" key="3">
    <source>
        <dbReference type="ARBA" id="ARBA00023163"/>
    </source>
</evidence>
<dbReference type="Proteomes" id="UP001146793">
    <property type="component" value="Unassembled WGS sequence"/>
</dbReference>
<dbReference type="InterPro" id="IPR051575">
    <property type="entry name" value="Myb-like_DNA-bd"/>
</dbReference>
<feature type="domain" description="Myb-like" evidence="6">
    <location>
        <begin position="31"/>
        <end position="82"/>
    </location>
</feature>
<dbReference type="AlphaFoldDB" id="A0AAV7ZCD8"/>
<evidence type="ECO:0000313" key="9">
    <source>
        <dbReference type="Proteomes" id="UP001146793"/>
    </source>
</evidence>
<dbReference type="SUPFAM" id="SSF46689">
    <property type="entry name" value="Homeodomain-like"/>
    <property type="match status" value="2"/>
</dbReference>
<organism evidence="8 9">
    <name type="scientific">Anaeramoeba flamelloides</name>
    <dbReference type="NCBI Taxonomy" id="1746091"/>
    <lineage>
        <taxon>Eukaryota</taxon>
        <taxon>Metamonada</taxon>
        <taxon>Anaeramoebidae</taxon>
        <taxon>Anaeramoeba</taxon>
    </lineage>
</organism>
<dbReference type="PANTHER" id="PTHR46621">
    <property type="entry name" value="SNRNA-ACTIVATING PROTEIN COMPLEX SUBUNIT 4"/>
    <property type="match status" value="1"/>
</dbReference>
<dbReference type="GO" id="GO:0000978">
    <property type="term" value="F:RNA polymerase II cis-regulatory region sequence-specific DNA binding"/>
    <property type="evidence" value="ECO:0007669"/>
    <property type="project" value="TreeGrafter"/>
</dbReference>
<feature type="compositionally biased region" description="Basic residues" evidence="5">
    <location>
        <begin position="282"/>
        <end position="331"/>
    </location>
</feature>
<evidence type="ECO:0000256" key="1">
    <source>
        <dbReference type="ARBA" id="ARBA00023015"/>
    </source>
</evidence>
<protein>
    <submittedName>
        <fullName evidence="8">Uncharacterized protein</fullName>
    </submittedName>
</protein>
<feature type="domain" description="Myb-like" evidence="6">
    <location>
        <begin position="135"/>
        <end position="185"/>
    </location>
</feature>
<keyword evidence="3" id="KW-0804">Transcription</keyword>
<feature type="domain" description="Myb-like" evidence="6">
    <location>
        <begin position="88"/>
        <end position="134"/>
    </location>
</feature>
<dbReference type="GO" id="GO:0019185">
    <property type="term" value="C:snRNA-activating protein complex"/>
    <property type="evidence" value="ECO:0007669"/>
    <property type="project" value="TreeGrafter"/>
</dbReference>
<sequence length="599" mass="71381">MNKNPNKKDFKKIFGPKPRGKSPKFDDYLKREIKKIKKWSFEDEQKLLKLVKQEKLCNWYQISTHFDQFSSTDCLKRYRQLKRVVSIKGAWTSVEDEVLRSNVKYLGEKSWAHVSYFFPGRSSKQCRERWKNQLRPGINHKPFTIEEENLLFEKQKEFGNKWSQIAQFFIGRPDNMLKNIFHSVCARKGINCNESVERRIKSGMDSCKEKTKKKRIVIGRKKDYIRSTKNKCLVSSSLRIKKEDLEQTQINERKRTHESDNKFKNTKKNDQNQNVVATPYKYKVKKHSSRNRNQKHKQKHKHKHKHKYKNKHRPEHKHKHKHIQTHKHKHKLKHKLKQRHMKNHRHKDKQKYSEINTNEKMKMTQPLKIATESLRNMQLEFEKCNLSQQKKHSNKTQLENRGLELQNGPKQDLLEHQLDSKPNFLFQNPKCEDEIKNNSRWKHFSCLSTEQVLNVNKEELTKSFSKSSLLNSNKASTETKNEFLCSSSKKIEHSFGNNFDMDMGIDMDIDMDMEMGMGMNIEPSILPQDNYFSNFSSESSKQTKNNTIWDDDDWEKENIDLNSSFTNEESLDFSFYNLDNVGNGIGQEKYPFDFVEFND</sequence>
<dbReference type="PROSITE" id="PS50090">
    <property type="entry name" value="MYB_LIKE"/>
    <property type="match status" value="3"/>
</dbReference>
<dbReference type="CDD" id="cd00167">
    <property type="entry name" value="SANT"/>
    <property type="match status" value="3"/>
</dbReference>
<name>A0AAV7ZCD8_9EUKA</name>
<proteinExistence type="predicted"/>
<dbReference type="GO" id="GO:0042796">
    <property type="term" value="P:snRNA transcription by RNA polymerase III"/>
    <property type="evidence" value="ECO:0007669"/>
    <property type="project" value="TreeGrafter"/>
</dbReference>
<dbReference type="Gene3D" id="1.10.10.60">
    <property type="entry name" value="Homeodomain-like"/>
    <property type="match status" value="3"/>
</dbReference>
<dbReference type="InterPro" id="IPR009057">
    <property type="entry name" value="Homeodomain-like_sf"/>
</dbReference>
<keyword evidence="2" id="KW-0238">DNA-binding</keyword>
<keyword evidence="4" id="KW-0539">Nucleus</keyword>
<dbReference type="InterPro" id="IPR001005">
    <property type="entry name" value="SANT/Myb"/>
</dbReference>
<evidence type="ECO:0000256" key="4">
    <source>
        <dbReference type="ARBA" id="ARBA00023242"/>
    </source>
</evidence>
<feature type="region of interest" description="Disordered" evidence="5">
    <location>
        <begin position="1"/>
        <end position="24"/>
    </location>
</feature>
<evidence type="ECO:0000256" key="2">
    <source>
        <dbReference type="ARBA" id="ARBA00023125"/>
    </source>
</evidence>
<evidence type="ECO:0000256" key="5">
    <source>
        <dbReference type="SAM" id="MobiDB-lite"/>
    </source>
</evidence>
<dbReference type="SMART" id="SM00717">
    <property type="entry name" value="SANT"/>
    <property type="match status" value="3"/>
</dbReference>
<dbReference type="EMBL" id="JANTQA010000032">
    <property type="protein sequence ID" value="KAJ3438784.1"/>
    <property type="molecule type" value="Genomic_DNA"/>
</dbReference>
<evidence type="ECO:0000259" key="6">
    <source>
        <dbReference type="PROSITE" id="PS50090"/>
    </source>
</evidence>
<feature type="compositionally biased region" description="Basic and acidic residues" evidence="5">
    <location>
        <begin position="249"/>
        <end position="270"/>
    </location>
</feature>
<comment type="caution">
    <text evidence="8">The sequence shown here is derived from an EMBL/GenBank/DDBJ whole genome shotgun (WGS) entry which is preliminary data.</text>
</comment>
<dbReference type="Pfam" id="PF13921">
    <property type="entry name" value="Myb_DNA-bind_6"/>
    <property type="match status" value="2"/>
</dbReference>
<feature type="domain" description="HTH myb-type" evidence="7">
    <location>
        <begin position="88"/>
        <end position="138"/>
    </location>
</feature>
<dbReference type="PANTHER" id="PTHR46621:SF1">
    <property type="entry name" value="SNRNA-ACTIVATING PROTEIN COMPLEX SUBUNIT 4"/>
    <property type="match status" value="1"/>
</dbReference>
<feature type="compositionally biased region" description="Basic and acidic residues" evidence="5">
    <location>
        <begin position="1"/>
        <end position="12"/>
    </location>
</feature>
<feature type="domain" description="HTH myb-type" evidence="7">
    <location>
        <begin position="139"/>
        <end position="189"/>
    </location>
</feature>
<dbReference type="GO" id="GO:0001006">
    <property type="term" value="F:RNA polymerase III type 3 promoter sequence-specific DNA binding"/>
    <property type="evidence" value="ECO:0007669"/>
    <property type="project" value="TreeGrafter"/>
</dbReference>
<dbReference type="PROSITE" id="PS51294">
    <property type="entry name" value="HTH_MYB"/>
    <property type="match status" value="2"/>
</dbReference>
<keyword evidence="1" id="KW-0805">Transcription regulation</keyword>
<reference evidence="8" key="1">
    <citation type="submission" date="2022-08" db="EMBL/GenBank/DDBJ databases">
        <title>Novel sulphate-reducing endosymbionts in the free-living metamonad Anaeramoeba.</title>
        <authorList>
            <person name="Jerlstrom-Hultqvist J."/>
            <person name="Cepicka I."/>
            <person name="Gallot-Lavallee L."/>
            <person name="Salas-Leiva D."/>
            <person name="Curtis B.A."/>
            <person name="Zahonova K."/>
            <person name="Pipaliya S."/>
            <person name="Dacks J."/>
            <person name="Roger A.J."/>
        </authorList>
    </citation>
    <scope>NUCLEOTIDE SEQUENCE</scope>
    <source>
        <strain evidence="8">Busselton2</strain>
    </source>
</reference>
<evidence type="ECO:0000313" key="8">
    <source>
        <dbReference type="EMBL" id="KAJ3438784.1"/>
    </source>
</evidence>